<sequence>MQLDGEACAEQKPRLDCALWRISCVLSSTRCSRFREYSCRRRIKNRLQILNLVSSSLSYGFTASFHAGLTLTSSCQRSLPWLSYLK</sequence>
<reference evidence="1" key="1">
    <citation type="submission" date="2025-08" db="UniProtKB">
        <authorList>
            <consortium name="Ensembl"/>
        </authorList>
    </citation>
    <scope>IDENTIFICATION</scope>
</reference>
<dbReference type="Proteomes" id="UP000233060">
    <property type="component" value="Unassembled WGS sequence"/>
</dbReference>
<keyword evidence="2" id="KW-1185">Reference proteome</keyword>
<organism evidence="1 2">
    <name type="scientific">Cercocebus atys</name>
    <name type="common">Sooty mangabey</name>
    <name type="synonym">Cercocebus torquatus atys</name>
    <dbReference type="NCBI Taxonomy" id="9531"/>
    <lineage>
        <taxon>Eukaryota</taxon>
        <taxon>Metazoa</taxon>
        <taxon>Chordata</taxon>
        <taxon>Craniata</taxon>
        <taxon>Vertebrata</taxon>
        <taxon>Euteleostomi</taxon>
        <taxon>Mammalia</taxon>
        <taxon>Eutheria</taxon>
        <taxon>Euarchontoglires</taxon>
        <taxon>Primates</taxon>
        <taxon>Haplorrhini</taxon>
        <taxon>Catarrhini</taxon>
        <taxon>Cercopithecidae</taxon>
        <taxon>Cercopithecinae</taxon>
        <taxon>Cercocebus</taxon>
    </lineage>
</organism>
<reference evidence="1" key="2">
    <citation type="submission" date="2025-09" db="UniProtKB">
        <authorList>
            <consortium name="Ensembl"/>
        </authorList>
    </citation>
    <scope>IDENTIFICATION</scope>
</reference>
<dbReference type="Bgee" id="ENSCATG00000031310">
    <property type="expression patterns" value="Expressed in colon"/>
</dbReference>
<evidence type="ECO:0000313" key="1">
    <source>
        <dbReference type="Ensembl" id="ENSCATP00000014548.1"/>
    </source>
</evidence>
<dbReference type="Ensembl" id="ENSCATT00000038695.1">
    <property type="protein sequence ID" value="ENSCATP00000014548.1"/>
    <property type="gene ID" value="ENSCATG00000031310.1"/>
</dbReference>
<name>A0A2K5LNR8_CERAT</name>
<dbReference type="GeneTree" id="ENSGT00910000148366"/>
<evidence type="ECO:0000313" key="2">
    <source>
        <dbReference type="Proteomes" id="UP000233060"/>
    </source>
</evidence>
<dbReference type="OMA" id="CALWRIS"/>
<dbReference type="AlphaFoldDB" id="A0A2K5LNR8"/>
<proteinExistence type="predicted"/>
<protein>
    <submittedName>
        <fullName evidence="1">Uncharacterized protein</fullName>
    </submittedName>
</protein>
<accession>A0A2K5LNR8</accession>